<dbReference type="InterPro" id="IPR003615">
    <property type="entry name" value="HNH_nuc"/>
</dbReference>
<reference evidence="2 3" key="1">
    <citation type="submission" date="2022-06" db="EMBL/GenBank/DDBJ databases">
        <title>Whole-genome of Asaia lannensis strain LMG 27011T.</title>
        <authorList>
            <person name="Sombolestani A."/>
        </authorList>
    </citation>
    <scope>NUCLEOTIDE SEQUENCE [LARGE SCALE GENOMIC DNA]</scope>
    <source>
        <strain evidence="2 3">NBRC 102526</strain>
    </source>
</reference>
<keyword evidence="2" id="KW-0378">Hydrolase</keyword>
<dbReference type="EMBL" id="JAMXQU010000002">
    <property type="protein sequence ID" value="MCO6159073.1"/>
    <property type="molecule type" value="Genomic_DNA"/>
</dbReference>
<proteinExistence type="predicted"/>
<feature type="domain" description="HNH nuclease" evidence="1">
    <location>
        <begin position="136"/>
        <end position="188"/>
    </location>
</feature>
<name>A0ABT1CFT7_9PROT</name>
<dbReference type="GO" id="GO:0004519">
    <property type="term" value="F:endonuclease activity"/>
    <property type="evidence" value="ECO:0007669"/>
    <property type="project" value="UniProtKB-KW"/>
</dbReference>
<sequence>MTLRSEMIVDALKALGKPATAPQIYKQISLTLPYEPLGNTPVATIRARLQEACPQSIQFQHRSRLFRRVSPVESRQGLWSLLEQADIPAIDYTLPDLAAVANDDVVSETQRQILAQARIGQGEFRRKLCVMWDSACAVTNVTVPHLLRASHIKPWKDSTNVERLDPNNGLLLIANLDAAFDKNIISFKDDGTIIFSSSLGEDPRATLGIQKDSSIRRKLNCQQKAYLRSHREKLK</sequence>
<dbReference type="Proteomes" id="UP001523401">
    <property type="component" value="Unassembled WGS sequence"/>
</dbReference>
<accession>A0ABT1CFT7</accession>
<dbReference type="RefSeq" id="WP_252848602.1">
    <property type="nucleotide sequence ID" value="NZ_BAPW01000012.1"/>
</dbReference>
<keyword evidence="2" id="KW-0540">Nuclease</keyword>
<dbReference type="Pfam" id="PF13391">
    <property type="entry name" value="HNH_2"/>
    <property type="match status" value="1"/>
</dbReference>
<keyword evidence="3" id="KW-1185">Reference proteome</keyword>
<comment type="caution">
    <text evidence="2">The sequence shown here is derived from an EMBL/GenBank/DDBJ whole genome shotgun (WGS) entry which is preliminary data.</text>
</comment>
<gene>
    <name evidence="2" type="ORF">NF685_03390</name>
</gene>
<evidence type="ECO:0000313" key="3">
    <source>
        <dbReference type="Proteomes" id="UP001523401"/>
    </source>
</evidence>
<protein>
    <submittedName>
        <fullName evidence="2">HNH endonuclease</fullName>
    </submittedName>
</protein>
<keyword evidence="2" id="KW-0255">Endonuclease</keyword>
<evidence type="ECO:0000259" key="1">
    <source>
        <dbReference type="Pfam" id="PF13391"/>
    </source>
</evidence>
<evidence type="ECO:0000313" key="2">
    <source>
        <dbReference type="EMBL" id="MCO6159073.1"/>
    </source>
</evidence>
<organism evidence="2 3">
    <name type="scientific">Asaia lannensis NBRC 102526</name>
    <dbReference type="NCBI Taxonomy" id="1307926"/>
    <lineage>
        <taxon>Bacteria</taxon>
        <taxon>Pseudomonadati</taxon>
        <taxon>Pseudomonadota</taxon>
        <taxon>Alphaproteobacteria</taxon>
        <taxon>Acetobacterales</taxon>
        <taxon>Acetobacteraceae</taxon>
        <taxon>Asaia</taxon>
    </lineage>
</organism>